<protein>
    <submittedName>
        <fullName evidence="1">Birc6 protein</fullName>
    </submittedName>
</protein>
<organism evidence="1">
    <name type="scientific">Phascogale tapoatafa</name>
    <name type="common">Common wambenger</name>
    <dbReference type="NCBI Taxonomy" id="9293"/>
    <lineage>
        <taxon>Eukaryota</taxon>
        <taxon>Metazoa</taxon>
        <taxon>Chordata</taxon>
        <taxon>Craniata</taxon>
        <taxon>Vertebrata</taxon>
        <taxon>Euteleostomi</taxon>
        <taxon>Mammalia</taxon>
        <taxon>Metatheria</taxon>
        <taxon>Dasyuromorphia</taxon>
        <taxon>Dasyuridae</taxon>
        <taxon>Phascogale</taxon>
    </lineage>
</organism>
<gene>
    <name evidence="1" type="primary">birc6</name>
</gene>
<dbReference type="AlphaFoldDB" id="D9U9L9"/>
<dbReference type="EMBL" id="FN661792">
    <property type="protein sequence ID" value="CBJ24893.1"/>
    <property type="molecule type" value="Genomic_DNA"/>
</dbReference>
<sequence>HAKCLLQQTFFHASSSSCSVGVPFTIMAYI</sequence>
<evidence type="ECO:0000313" key="1">
    <source>
        <dbReference type="EMBL" id="CBJ24893.1"/>
    </source>
</evidence>
<reference evidence="1" key="1">
    <citation type="journal article" date="2010" name="PLoS Biol.">
        <title>Tracking marsupial evolution using archaic genomic retroposon insertions.</title>
        <authorList>
            <person name="Nilsson M.A."/>
            <person name="Churakov G."/>
            <person name="Sommer M."/>
            <person name="Tran N."/>
            <person name="Zemann A."/>
            <person name="Brosius J."/>
            <person name="Schmitz J."/>
        </authorList>
    </citation>
    <scope>NUCLEOTIDE SEQUENCE</scope>
</reference>
<feature type="non-terminal residue" evidence="1">
    <location>
        <position position="1"/>
    </location>
</feature>
<accession>D9U9L9</accession>
<proteinExistence type="predicted"/>
<name>D9U9L9_PHATA</name>
<feature type="non-terminal residue" evidence="1">
    <location>
        <position position="30"/>
    </location>
</feature>